<comment type="caution">
    <text evidence="4">The sequence shown here is derived from an EMBL/GenBank/DDBJ whole genome shotgun (WGS) entry which is preliminary data.</text>
</comment>
<comment type="function">
    <text evidence="3">Reduces the stability of FtsZ polymers in the presence of ATP.</text>
</comment>
<sequence length="374" mass="42607">MSRYRADLERDDFSYDAAQENAVKHLQRLYDDLQRTPAPKPTMAAGESKLSKVAGLFGKRKAAEPEAPPTPSVMGLYFWGGVGRGKTYLVDVFYESLPFERKMRTHFNRFMQRVHRELEVHKGEKNPLTQIAATFAGEARVICFDEFYVKDITDAMILGNLMEALFAQGVVLVATSNIVPDDLYKDGLQRARFLPAIDLLKRHCEVVNVDSGVDYRLRALEQVEIFHAPLDAEQLLAKSFRSVAGSEGRERATLTINHRELKARRLHEGVVWFDFKELCDGPRSQNDYIELSREFHTVLVSGVPRMGAGTDDQARRFISMVDEFYDRAVKLLLSAETEVESLYTGGNLSFEFERTLSRLQEMQSRDYLALAHKP</sequence>
<gene>
    <name evidence="3" type="primary">zapE</name>
    <name evidence="4" type="ORF">F0A16_03595</name>
</gene>
<organism evidence="4 5">
    <name type="scientific">Salinicola corii</name>
    <dbReference type="NCBI Taxonomy" id="2606937"/>
    <lineage>
        <taxon>Bacteria</taxon>
        <taxon>Pseudomonadati</taxon>
        <taxon>Pseudomonadota</taxon>
        <taxon>Gammaproteobacteria</taxon>
        <taxon>Oceanospirillales</taxon>
        <taxon>Halomonadaceae</taxon>
        <taxon>Salinicola</taxon>
    </lineage>
</organism>
<evidence type="ECO:0000313" key="5">
    <source>
        <dbReference type="Proteomes" id="UP000466024"/>
    </source>
</evidence>
<dbReference type="AlphaFoldDB" id="A0A640WK69"/>
<dbReference type="GO" id="GO:0032153">
    <property type="term" value="C:cell division site"/>
    <property type="evidence" value="ECO:0007669"/>
    <property type="project" value="TreeGrafter"/>
</dbReference>
<dbReference type="GO" id="GO:0005524">
    <property type="term" value="F:ATP binding"/>
    <property type="evidence" value="ECO:0007669"/>
    <property type="project" value="UniProtKB-UniRule"/>
</dbReference>
<comment type="subcellular location">
    <subcellularLocation>
        <location evidence="3">Cytoplasm</location>
    </subcellularLocation>
</comment>
<dbReference type="InterPro" id="IPR030870">
    <property type="entry name" value="ZapE"/>
</dbReference>
<evidence type="ECO:0000313" key="4">
    <source>
        <dbReference type="EMBL" id="KAA0021004.1"/>
    </source>
</evidence>
<dbReference type="Gene3D" id="3.40.50.300">
    <property type="entry name" value="P-loop containing nucleotide triphosphate hydrolases"/>
    <property type="match status" value="1"/>
</dbReference>
<dbReference type="PANTHER" id="PTHR12169">
    <property type="entry name" value="ATPASE N2B"/>
    <property type="match status" value="1"/>
</dbReference>
<keyword evidence="1 3" id="KW-0547">Nucleotide-binding</keyword>
<reference evidence="4 5" key="1">
    <citation type="submission" date="2019-08" db="EMBL/GenBank/DDBJ databases">
        <title>Bioinformatics analysis of the strain L3 and L5.</title>
        <authorList>
            <person name="Li X."/>
        </authorList>
    </citation>
    <scope>NUCLEOTIDE SEQUENCE [LARGE SCALE GENOMIC DNA]</scope>
    <source>
        <strain evidence="4 5">L3</strain>
    </source>
</reference>
<dbReference type="GO" id="GO:0051301">
    <property type="term" value="P:cell division"/>
    <property type="evidence" value="ECO:0007669"/>
    <property type="project" value="UniProtKB-UniRule"/>
</dbReference>
<evidence type="ECO:0000256" key="2">
    <source>
        <dbReference type="ARBA" id="ARBA00022840"/>
    </source>
</evidence>
<dbReference type="GO" id="GO:0016887">
    <property type="term" value="F:ATP hydrolysis activity"/>
    <property type="evidence" value="ECO:0007669"/>
    <property type="project" value="UniProtKB-UniRule"/>
</dbReference>
<comment type="similarity">
    <text evidence="3">Belongs to the AFG1 ATPase family. ZapE subfamily.</text>
</comment>
<dbReference type="SUPFAM" id="SSF52540">
    <property type="entry name" value="P-loop containing nucleoside triphosphate hydrolases"/>
    <property type="match status" value="1"/>
</dbReference>
<proteinExistence type="inferred from homology"/>
<dbReference type="PANTHER" id="PTHR12169:SF6">
    <property type="entry name" value="AFG1-LIKE ATPASE"/>
    <property type="match status" value="1"/>
</dbReference>
<dbReference type="InterPro" id="IPR005654">
    <property type="entry name" value="ATPase_AFG1-like"/>
</dbReference>
<keyword evidence="3" id="KW-0132">Cell division</keyword>
<keyword evidence="3" id="KW-0131">Cell cycle</keyword>
<dbReference type="HAMAP" id="MF_01919">
    <property type="entry name" value="ZapE"/>
    <property type="match status" value="1"/>
</dbReference>
<dbReference type="Proteomes" id="UP000466024">
    <property type="component" value="Unassembled WGS sequence"/>
</dbReference>
<dbReference type="NCBIfam" id="NF040713">
    <property type="entry name" value="ZapE"/>
    <property type="match status" value="1"/>
</dbReference>
<evidence type="ECO:0000256" key="1">
    <source>
        <dbReference type="ARBA" id="ARBA00022741"/>
    </source>
</evidence>
<keyword evidence="2 3" id="KW-0067">ATP-binding</keyword>
<dbReference type="Pfam" id="PF03969">
    <property type="entry name" value="AFG1_ATPase"/>
    <property type="match status" value="1"/>
</dbReference>
<accession>A0A640WK69</accession>
<dbReference type="GO" id="GO:0005737">
    <property type="term" value="C:cytoplasm"/>
    <property type="evidence" value="ECO:0007669"/>
    <property type="project" value="UniProtKB-SubCell"/>
</dbReference>
<feature type="binding site" evidence="3">
    <location>
        <begin position="80"/>
        <end position="87"/>
    </location>
    <ligand>
        <name>ATP</name>
        <dbReference type="ChEBI" id="CHEBI:30616"/>
    </ligand>
</feature>
<dbReference type="InterPro" id="IPR027417">
    <property type="entry name" value="P-loop_NTPase"/>
</dbReference>
<keyword evidence="3" id="KW-0963">Cytoplasm</keyword>
<comment type="subunit">
    <text evidence="3">Interacts with FtsZ.</text>
</comment>
<keyword evidence="5" id="KW-1185">Reference proteome</keyword>
<name>A0A640WK69_9GAMM</name>
<evidence type="ECO:0000256" key="3">
    <source>
        <dbReference type="HAMAP-Rule" id="MF_01919"/>
    </source>
</evidence>
<dbReference type="EMBL" id="VTPX01000001">
    <property type="protein sequence ID" value="KAA0021004.1"/>
    <property type="molecule type" value="Genomic_DNA"/>
</dbReference>
<protein>
    <recommendedName>
        <fullName evidence="3">Cell division protein ZapE</fullName>
    </recommendedName>
    <alternativeName>
        <fullName evidence="3">Z ring-associated protein ZapE</fullName>
    </alternativeName>
</protein>
<keyword evidence="3" id="KW-0378">Hydrolase</keyword>